<protein>
    <recommendedName>
        <fullName evidence="10">Cobalt transport protein CbiN</fullName>
    </recommendedName>
    <alternativeName>
        <fullName evidence="10">Energy-coupling factor transporter probable substrate-capture protein CbiN</fullName>
        <shortName evidence="10">ECF transporter S component CbiN</shortName>
    </alternativeName>
</protein>
<dbReference type="NCBIfam" id="NF002780">
    <property type="entry name" value="PRK02898.1"/>
    <property type="match status" value="1"/>
</dbReference>
<dbReference type="PANTHER" id="PTHR38662:SF1">
    <property type="entry name" value="COBALT TRANSPORT PROTEIN CBIN"/>
    <property type="match status" value="1"/>
</dbReference>
<evidence type="ECO:0000256" key="4">
    <source>
        <dbReference type="ARBA" id="ARBA00022573"/>
    </source>
</evidence>
<evidence type="ECO:0000256" key="6">
    <source>
        <dbReference type="ARBA" id="ARBA00022989"/>
    </source>
</evidence>
<organism evidence="11 12">
    <name type="scientific">Corynebacterium epidermidicanis</name>
    <dbReference type="NCBI Taxonomy" id="1050174"/>
    <lineage>
        <taxon>Bacteria</taxon>
        <taxon>Bacillati</taxon>
        <taxon>Actinomycetota</taxon>
        <taxon>Actinomycetes</taxon>
        <taxon>Mycobacteriales</taxon>
        <taxon>Corynebacteriaceae</taxon>
        <taxon>Corynebacterium</taxon>
    </lineage>
</organism>
<keyword evidence="7 10" id="KW-0406">Ion transport</keyword>
<dbReference type="Pfam" id="PF02553">
    <property type="entry name" value="CbiN"/>
    <property type="match status" value="1"/>
</dbReference>
<comment type="function">
    <text evidence="10">Part of the energy-coupling factor (ECF) transporter complex CbiMNOQ involved in cobalt import.</text>
</comment>
<keyword evidence="8 10" id="KW-0472">Membrane</keyword>
<dbReference type="Proteomes" id="UP000035368">
    <property type="component" value="Chromosome"/>
</dbReference>
<evidence type="ECO:0000256" key="10">
    <source>
        <dbReference type="HAMAP-Rule" id="MF_00330"/>
    </source>
</evidence>
<comment type="subunit">
    <text evidence="10">Forms an energy-coupling factor (ECF) transporter complex composed of an ATP-binding protein (A component, CbiO), a transmembrane protein (T component, CbiQ) and 2 possible substrate-capture proteins (S components, CbiM and CbiN) of unknown stoichimetry.</text>
</comment>
<sequence length="105" mass="10858">MKRTLALIALAVGIAIFPVFFHFGSPDEELFQGTDSGAEAVVAQQAPDYEPWAQPLIGELAPEVESGIFAAQAALGAGVLGYALGVFRGRKQASERSAAAHGAST</sequence>
<comment type="caution">
    <text evidence="10">Lacks conserved residue(s) required for the propagation of feature annotation.</text>
</comment>
<dbReference type="GO" id="GO:0009236">
    <property type="term" value="P:cobalamin biosynthetic process"/>
    <property type="evidence" value="ECO:0007669"/>
    <property type="project" value="UniProtKB-UniRule"/>
</dbReference>
<dbReference type="GO" id="GO:0015087">
    <property type="term" value="F:cobalt ion transmembrane transporter activity"/>
    <property type="evidence" value="ECO:0007669"/>
    <property type="project" value="UniProtKB-UniRule"/>
</dbReference>
<evidence type="ECO:0000256" key="2">
    <source>
        <dbReference type="ARBA" id="ARBA00022448"/>
    </source>
</evidence>
<gene>
    <name evidence="10" type="primary">cbiN</name>
    <name evidence="11" type="ORF">CEPID_05210</name>
</gene>
<comment type="subcellular location">
    <subcellularLocation>
        <location evidence="10">Cell membrane</location>
        <topology evidence="10">Multi-pass membrane protein</topology>
    </subcellularLocation>
</comment>
<evidence type="ECO:0000313" key="12">
    <source>
        <dbReference type="Proteomes" id="UP000035368"/>
    </source>
</evidence>
<comment type="pathway">
    <text evidence="10">Cofactor biosynthesis; adenosylcobalamin biosynthesis.</text>
</comment>
<dbReference type="OrthoDB" id="1551318at2"/>
<reference evidence="11 12" key="1">
    <citation type="submission" date="2015-05" db="EMBL/GenBank/DDBJ databases">
        <title>Complete genome sequence of Corynebacterium epidermidicanis DSM 45586, isolated from the skin of a dog suffering from pruritus.</title>
        <authorList>
            <person name="Ruckert C."/>
            <person name="Albersmeier A."/>
            <person name="Winkler A."/>
            <person name="Tauch A."/>
        </authorList>
    </citation>
    <scope>NUCLEOTIDE SEQUENCE [LARGE SCALE GENOMIC DNA]</scope>
    <source>
        <strain evidence="11 12">DSM 45586</strain>
    </source>
</reference>
<keyword evidence="12" id="KW-1185">Reference proteome</keyword>
<evidence type="ECO:0000256" key="1">
    <source>
        <dbReference type="ARBA" id="ARBA00022426"/>
    </source>
</evidence>
<accession>A0A0G3GNV5</accession>
<evidence type="ECO:0000256" key="5">
    <source>
        <dbReference type="ARBA" id="ARBA00022692"/>
    </source>
</evidence>
<evidence type="ECO:0000256" key="9">
    <source>
        <dbReference type="ARBA" id="ARBA00023285"/>
    </source>
</evidence>
<dbReference type="PANTHER" id="PTHR38662">
    <property type="entry name" value="COBALT TRANSPORT PROTEIN CBIN"/>
    <property type="match status" value="1"/>
</dbReference>
<evidence type="ECO:0000256" key="3">
    <source>
        <dbReference type="ARBA" id="ARBA00022475"/>
    </source>
</evidence>
<keyword evidence="9 10" id="KW-0170">Cobalt</keyword>
<dbReference type="KEGG" id="cei:CEPID_05210"/>
<dbReference type="InterPro" id="IPR003705">
    <property type="entry name" value="CbiN"/>
</dbReference>
<comment type="similarity">
    <text evidence="10">Belongs to the CbiN family.</text>
</comment>
<name>A0A0G3GNV5_9CORY</name>
<keyword evidence="5 10" id="KW-0812">Transmembrane</keyword>
<dbReference type="UniPathway" id="UPA00148"/>
<dbReference type="PATRIC" id="fig|1050174.4.peg.1055"/>
<keyword evidence="4 10" id="KW-0169">Cobalamin biosynthesis</keyword>
<keyword evidence="3 10" id="KW-1003">Cell membrane</keyword>
<dbReference type="AlphaFoldDB" id="A0A0G3GNV5"/>
<feature type="transmembrane region" description="Helical" evidence="10">
    <location>
        <begin position="68"/>
        <end position="87"/>
    </location>
</feature>
<proteinExistence type="inferred from homology"/>
<dbReference type="STRING" id="1050174.CEPID_05210"/>
<dbReference type="EMBL" id="CP011541">
    <property type="protein sequence ID" value="AKK02911.1"/>
    <property type="molecule type" value="Genomic_DNA"/>
</dbReference>
<dbReference type="GO" id="GO:0005886">
    <property type="term" value="C:plasma membrane"/>
    <property type="evidence" value="ECO:0007669"/>
    <property type="project" value="UniProtKB-SubCell"/>
</dbReference>
<dbReference type="HAMAP" id="MF_00330">
    <property type="entry name" value="CbiN"/>
    <property type="match status" value="1"/>
</dbReference>
<keyword evidence="6 10" id="KW-1133">Transmembrane helix</keyword>
<dbReference type="RefSeq" id="WP_047240025.1">
    <property type="nucleotide sequence ID" value="NZ_CP011541.1"/>
</dbReference>
<keyword evidence="1 10" id="KW-0171">Cobalt transport</keyword>
<evidence type="ECO:0000256" key="8">
    <source>
        <dbReference type="ARBA" id="ARBA00023136"/>
    </source>
</evidence>
<evidence type="ECO:0000256" key="7">
    <source>
        <dbReference type="ARBA" id="ARBA00023065"/>
    </source>
</evidence>
<keyword evidence="2 10" id="KW-0813">Transport</keyword>
<evidence type="ECO:0000313" key="11">
    <source>
        <dbReference type="EMBL" id="AKK02911.1"/>
    </source>
</evidence>